<dbReference type="GO" id="GO:0005524">
    <property type="term" value="F:ATP binding"/>
    <property type="evidence" value="ECO:0007669"/>
    <property type="project" value="UniProtKB-KW"/>
</dbReference>
<dbReference type="GO" id="GO:0016881">
    <property type="term" value="F:acid-amino acid ligase activity"/>
    <property type="evidence" value="ECO:0007669"/>
    <property type="project" value="InterPro"/>
</dbReference>
<dbReference type="InterPro" id="IPR050061">
    <property type="entry name" value="MurCDEF_pg_biosynth"/>
</dbReference>
<dbReference type="Pfam" id="PF08245">
    <property type="entry name" value="Mur_ligase_M"/>
    <property type="match status" value="1"/>
</dbReference>
<dbReference type="GO" id="GO:0009252">
    <property type="term" value="P:peptidoglycan biosynthetic process"/>
    <property type="evidence" value="ECO:0007669"/>
    <property type="project" value="UniProtKB-KW"/>
</dbReference>
<dbReference type="GO" id="GO:0051301">
    <property type="term" value="P:cell division"/>
    <property type="evidence" value="ECO:0007669"/>
    <property type="project" value="UniProtKB-KW"/>
</dbReference>
<feature type="domain" description="Mur ligase N-terminal catalytic" evidence="9">
    <location>
        <begin position="5"/>
        <end position="106"/>
    </location>
</feature>
<dbReference type="Proteomes" id="UP000705867">
    <property type="component" value="Unassembled WGS sequence"/>
</dbReference>
<dbReference type="Gene3D" id="3.90.190.20">
    <property type="entry name" value="Mur ligase, C-terminal domain"/>
    <property type="match status" value="1"/>
</dbReference>
<evidence type="ECO:0000256" key="4">
    <source>
        <dbReference type="ARBA" id="ARBA00022840"/>
    </source>
</evidence>
<reference evidence="12" key="1">
    <citation type="journal article" date="2021" name="bioRxiv">
        <title>Unraveling nitrogen, sulfur and carbon metabolic pathways and microbial community transcriptional responses to substrate deprivation and toxicity stresses in a bioreactor mimicking anoxic brackish coastal sediment conditions.</title>
        <authorList>
            <person name="Martins P.D."/>
            <person name="Echeveste M.J."/>
            <person name="Arshad A."/>
            <person name="Kurth J."/>
            <person name="Ouboter H."/>
            <person name="Jetten M.S.M."/>
            <person name="Welte C.U."/>
        </authorList>
    </citation>
    <scope>NUCLEOTIDE SEQUENCE</scope>
    <source>
        <strain evidence="12">MAG_39</strain>
    </source>
</reference>
<keyword evidence="2" id="KW-0132">Cell division</keyword>
<keyword evidence="6" id="KW-0573">Peptidoglycan synthesis</keyword>
<dbReference type="InterPro" id="IPR004101">
    <property type="entry name" value="Mur_ligase_C"/>
</dbReference>
<feature type="domain" description="Mur ligase C-terminal" evidence="10">
    <location>
        <begin position="302"/>
        <end position="420"/>
    </location>
</feature>
<evidence type="ECO:0000313" key="12">
    <source>
        <dbReference type="EMBL" id="MBZ0157154.1"/>
    </source>
</evidence>
<gene>
    <name evidence="12" type="ORF">K8I29_13200</name>
</gene>
<keyword evidence="7" id="KW-0131">Cell cycle</keyword>
<evidence type="ECO:0000256" key="5">
    <source>
        <dbReference type="ARBA" id="ARBA00022960"/>
    </source>
</evidence>
<dbReference type="GO" id="GO:0008360">
    <property type="term" value="P:regulation of cell shape"/>
    <property type="evidence" value="ECO:0007669"/>
    <property type="project" value="UniProtKB-KW"/>
</dbReference>
<dbReference type="InterPro" id="IPR036615">
    <property type="entry name" value="Mur_ligase_C_dom_sf"/>
</dbReference>
<dbReference type="SUPFAM" id="SSF51984">
    <property type="entry name" value="MurCD N-terminal domain"/>
    <property type="match status" value="1"/>
</dbReference>
<evidence type="ECO:0000259" key="11">
    <source>
        <dbReference type="Pfam" id="PF08245"/>
    </source>
</evidence>
<evidence type="ECO:0000256" key="2">
    <source>
        <dbReference type="ARBA" id="ARBA00022618"/>
    </source>
</evidence>
<organism evidence="12 13">
    <name type="scientific">Candidatus Nitrobium versatile</name>
    <dbReference type="NCBI Taxonomy" id="2884831"/>
    <lineage>
        <taxon>Bacteria</taxon>
        <taxon>Pseudomonadati</taxon>
        <taxon>Nitrospirota</taxon>
        <taxon>Nitrospiria</taxon>
        <taxon>Nitrospirales</taxon>
        <taxon>Nitrospiraceae</taxon>
        <taxon>Candidatus Nitrobium</taxon>
    </lineage>
</organism>
<evidence type="ECO:0000259" key="9">
    <source>
        <dbReference type="Pfam" id="PF01225"/>
    </source>
</evidence>
<dbReference type="AlphaFoldDB" id="A0A953JCP8"/>
<evidence type="ECO:0000256" key="3">
    <source>
        <dbReference type="ARBA" id="ARBA00022741"/>
    </source>
</evidence>
<dbReference type="InterPro" id="IPR013221">
    <property type="entry name" value="Mur_ligase_cen"/>
</dbReference>
<dbReference type="GO" id="GO:0071555">
    <property type="term" value="P:cell wall organization"/>
    <property type="evidence" value="ECO:0007669"/>
    <property type="project" value="UniProtKB-KW"/>
</dbReference>
<dbReference type="Pfam" id="PF02875">
    <property type="entry name" value="Mur_ligase_C"/>
    <property type="match status" value="1"/>
</dbReference>
<dbReference type="EMBL" id="JAIOIV010000106">
    <property type="protein sequence ID" value="MBZ0157154.1"/>
    <property type="molecule type" value="Genomic_DNA"/>
</dbReference>
<evidence type="ECO:0000256" key="7">
    <source>
        <dbReference type="ARBA" id="ARBA00023306"/>
    </source>
</evidence>
<dbReference type="PANTHER" id="PTHR43445">
    <property type="entry name" value="UDP-N-ACETYLMURAMATE--L-ALANINE LIGASE-RELATED"/>
    <property type="match status" value="1"/>
</dbReference>
<evidence type="ECO:0000313" key="13">
    <source>
        <dbReference type="Proteomes" id="UP000705867"/>
    </source>
</evidence>
<comment type="caution">
    <text evidence="12">The sequence shown here is derived from an EMBL/GenBank/DDBJ whole genome shotgun (WGS) entry which is preliminary data.</text>
</comment>
<evidence type="ECO:0000256" key="8">
    <source>
        <dbReference type="ARBA" id="ARBA00023316"/>
    </source>
</evidence>
<evidence type="ECO:0008006" key="14">
    <source>
        <dbReference type="Google" id="ProtNLM"/>
    </source>
</evidence>
<keyword evidence="8" id="KW-0961">Cell wall biogenesis/degradation</keyword>
<evidence type="ECO:0000256" key="1">
    <source>
        <dbReference type="ARBA" id="ARBA00022598"/>
    </source>
</evidence>
<evidence type="ECO:0000259" key="10">
    <source>
        <dbReference type="Pfam" id="PF02875"/>
    </source>
</evidence>
<keyword evidence="4" id="KW-0067">ATP-binding</keyword>
<reference evidence="12" key="2">
    <citation type="submission" date="2021-08" db="EMBL/GenBank/DDBJ databases">
        <authorList>
            <person name="Dalcin Martins P."/>
        </authorList>
    </citation>
    <scope>NUCLEOTIDE SEQUENCE</scope>
    <source>
        <strain evidence="12">MAG_39</strain>
    </source>
</reference>
<dbReference type="InterPro" id="IPR036565">
    <property type="entry name" value="Mur-like_cat_sf"/>
</dbReference>
<dbReference type="InterPro" id="IPR000713">
    <property type="entry name" value="Mur_ligase_N"/>
</dbReference>
<dbReference type="Gene3D" id="3.40.50.720">
    <property type="entry name" value="NAD(P)-binding Rossmann-like Domain"/>
    <property type="match status" value="1"/>
</dbReference>
<name>A0A953JCP8_9BACT</name>
<dbReference type="PANTHER" id="PTHR43445:SF3">
    <property type="entry name" value="UDP-N-ACETYLMURAMATE--L-ALANINE LIGASE"/>
    <property type="match status" value="1"/>
</dbReference>
<keyword evidence="5" id="KW-0133">Cell shape</keyword>
<dbReference type="Pfam" id="PF01225">
    <property type="entry name" value="Mur_ligase"/>
    <property type="match status" value="1"/>
</dbReference>
<sequence>MNIFFSGIGGSGVSAIACFMADKGHRVAGSDRAFDRNPEHPVRRLLVSKGITLVPQDGNGIDRSFDFAVFSTAVESDQPEARKVRELDIPFKTRPGFLAELVEEFRTVAVAGTSGKSTTSGMLAFFMNGLGMRPNFIGGGRVKQFRTPSNPGNSLAGDSSLLVIEACESDGTIVDYRPQHSIFLNLDIDHHTIEETAGMFEILALNTSGKVVVNADDPRLMRVPFRNPVSFSLREESPYRPESVMYEDFGTEFSLRGQRFRLSIPGEYNLYNALACIAFLAETGSPLRDIAALLPEFTGIERRFDLHHNDGKKLVLDDYAHNPHKIASFMKAAMKVRESICYIFQPHGFAPTRMMKTEYIEAFSSHLRPSDHLILLPIFYAGGTVSRDISSHDLAAGIKASGKSVEVVEERTAVLEKLCKREAYCILGARDETLADFAREVAAKITSCS</sequence>
<dbReference type="SUPFAM" id="SSF53623">
    <property type="entry name" value="MurD-like peptide ligases, catalytic domain"/>
    <property type="match status" value="1"/>
</dbReference>
<feature type="domain" description="Mur ligase central" evidence="11">
    <location>
        <begin position="110"/>
        <end position="279"/>
    </location>
</feature>
<proteinExistence type="predicted"/>
<protein>
    <recommendedName>
        <fullName evidence="14">UDP-N-acetylmuramate--L-alanine ligase</fullName>
    </recommendedName>
</protein>
<keyword evidence="3" id="KW-0547">Nucleotide-binding</keyword>
<evidence type="ECO:0000256" key="6">
    <source>
        <dbReference type="ARBA" id="ARBA00022984"/>
    </source>
</evidence>
<dbReference type="Gene3D" id="3.40.1190.10">
    <property type="entry name" value="Mur-like, catalytic domain"/>
    <property type="match status" value="1"/>
</dbReference>
<accession>A0A953JCP8</accession>
<dbReference type="SUPFAM" id="SSF53244">
    <property type="entry name" value="MurD-like peptide ligases, peptide-binding domain"/>
    <property type="match status" value="1"/>
</dbReference>
<keyword evidence="1" id="KW-0436">Ligase</keyword>